<feature type="transmembrane region" description="Helical" evidence="1">
    <location>
        <begin position="163"/>
        <end position="186"/>
    </location>
</feature>
<feature type="transmembrane region" description="Helical" evidence="1">
    <location>
        <begin position="121"/>
        <end position="143"/>
    </location>
</feature>
<reference evidence="3 4" key="1">
    <citation type="submission" date="2014-11" db="EMBL/GenBank/DDBJ databases">
        <authorList>
            <person name="Wibberg Daniel"/>
        </authorList>
    </citation>
    <scope>NUCLEOTIDE SEQUENCE [LARGE SCALE GENOMIC DNA]</scope>
    <source>
        <strain evidence="3">Rhizoctonia solani AG1-IB 7/3/14</strain>
    </source>
</reference>
<dbReference type="OrthoDB" id="3222186at2759"/>
<organism evidence="3 4">
    <name type="scientific">Thanatephorus cucumeris (strain AG1-IB / isolate 7/3/14)</name>
    <name type="common">Lettuce bottom rot fungus</name>
    <name type="synonym">Rhizoctonia solani</name>
    <dbReference type="NCBI Taxonomy" id="1108050"/>
    <lineage>
        <taxon>Eukaryota</taxon>
        <taxon>Fungi</taxon>
        <taxon>Dikarya</taxon>
        <taxon>Basidiomycota</taxon>
        <taxon>Agaricomycotina</taxon>
        <taxon>Agaricomycetes</taxon>
        <taxon>Cantharellales</taxon>
        <taxon>Ceratobasidiaceae</taxon>
        <taxon>Rhizoctonia</taxon>
        <taxon>Rhizoctonia solani AG-1</taxon>
    </lineage>
</organism>
<evidence type="ECO:0000313" key="3">
    <source>
        <dbReference type="EMBL" id="CEL53154.1"/>
    </source>
</evidence>
<name>A0A0B7F8F2_THACB</name>
<keyword evidence="1" id="KW-0472">Membrane</keyword>
<proteinExistence type="predicted"/>
<dbReference type="Proteomes" id="UP000059188">
    <property type="component" value="Unassembled WGS sequence"/>
</dbReference>
<keyword evidence="1" id="KW-0812">Transmembrane</keyword>
<evidence type="ECO:0000256" key="2">
    <source>
        <dbReference type="SAM" id="SignalP"/>
    </source>
</evidence>
<accession>A0A0B7F8F2</accession>
<keyword evidence="1" id="KW-1133">Transmembrane helix</keyword>
<gene>
    <name evidence="3" type="ORF">RSOLAG1IB_11286</name>
</gene>
<protein>
    <recommendedName>
        <fullName evidence="5">Transmembrane protein</fullName>
    </recommendedName>
</protein>
<feature type="chain" id="PRO_5002126423" description="Transmembrane protein" evidence="2">
    <location>
        <begin position="23"/>
        <end position="205"/>
    </location>
</feature>
<dbReference type="AlphaFoldDB" id="A0A0B7F8F2"/>
<dbReference type="EMBL" id="LN679216">
    <property type="protein sequence ID" value="CEL53154.1"/>
    <property type="molecule type" value="Genomic_DNA"/>
</dbReference>
<keyword evidence="4" id="KW-1185">Reference proteome</keyword>
<evidence type="ECO:0000256" key="1">
    <source>
        <dbReference type="SAM" id="Phobius"/>
    </source>
</evidence>
<sequence>MQFHHSLSRLSAFLLFFVSSLALLACASPLAAPAPAVALPEHALAPRSTCVLGCTTGTKTEAILVKLKADIDIQLGLLDKCLETGEKPDGIIIKIEALINVAVAALVKLDVDLLGLLNGKITIIVNLLVTILISVATHCGKWASKGAVEFEVFLKLCVKLDVALQALLSTCNGLGALLLVLIKVLINVSVLVTVKFNLCIGLLGL</sequence>
<evidence type="ECO:0000313" key="4">
    <source>
        <dbReference type="Proteomes" id="UP000059188"/>
    </source>
</evidence>
<feature type="signal peptide" evidence="2">
    <location>
        <begin position="1"/>
        <end position="22"/>
    </location>
</feature>
<keyword evidence="2" id="KW-0732">Signal</keyword>
<evidence type="ECO:0008006" key="5">
    <source>
        <dbReference type="Google" id="ProtNLM"/>
    </source>
</evidence>